<protein>
    <submittedName>
        <fullName evidence="2">MarR family winged helix-turn-helix transcriptional regulator</fullName>
    </submittedName>
</protein>
<name>A0ABX8WCP6_9HYPH</name>
<evidence type="ECO:0000313" key="2">
    <source>
        <dbReference type="EMBL" id="QYO75751.1"/>
    </source>
</evidence>
<accession>A0ABX8WCP6</accession>
<dbReference type="Proteomes" id="UP000825799">
    <property type="component" value="Chromosome"/>
</dbReference>
<proteinExistence type="predicted"/>
<dbReference type="SUPFAM" id="SSF46785">
    <property type="entry name" value="Winged helix' DNA-binding domain"/>
    <property type="match status" value="1"/>
</dbReference>
<dbReference type="EMBL" id="CP080590">
    <property type="protein sequence ID" value="QYO75751.1"/>
    <property type="molecule type" value="Genomic_DNA"/>
</dbReference>
<dbReference type="InterPro" id="IPR036390">
    <property type="entry name" value="WH_DNA-bd_sf"/>
</dbReference>
<sequence>MVKQLDDNLPPLIDHIGWRLTRLSRLWKAEFDAAMVARGHDWMTQAQGSVVGHLRNAGVPQGKLAGLLGISKQAVQQHVDDLVALGVVERVPDPADARARLVRLTEKGAAALGDSNAIKLDIEARYRARLGDDAFAALEQALDQLSEAGSGTTS</sequence>
<dbReference type="PANTHER" id="PTHR33164">
    <property type="entry name" value="TRANSCRIPTIONAL REGULATOR, MARR FAMILY"/>
    <property type="match status" value="1"/>
</dbReference>
<organism evidence="2 3">
    <name type="scientific">Devosia salina</name>
    <dbReference type="NCBI Taxonomy" id="2860336"/>
    <lineage>
        <taxon>Bacteria</taxon>
        <taxon>Pseudomonadati</taxon>
        <taxon>Pseudomonadota</taxon>
        <taxon>Alphaproteobacteria</taxon>
        <taxon>Hyphomicrobiales</taxon>
        <taxon>Devosiaceae</taxon>
        <taxon>Devosia</taxon>
    </lineage>
</organism>
<feature type="domain" description="HTH marR-type" evidence="1">
    <location>
        <begin position="13"/>
        <end position="147"/>
    </location>
</feature>
<evidence type="ECO:0000259" key="1">
    <source>
        <dbReference type="PROSITE" id="PS50995"/>
    </source>
</evidence>
<reference evidence="2 3" key="1">
    <citation type="submission" date="2021-08" db="EMBL/GenBank/DDBJ databases">
        <title>Devosia salina sp. nov., isolated from the South China Sea sediment.</title>
        <authorList>
            <person name="Zhou Z."/>
        </authorList>
    </citation>
    <scope>NUCLEOTIDE SEQUENCE [LARGE SCALE GENOMIC DNA]</scope>
    <source>
        <strain evidence="2 3">SCS-3</strain>
    </source>
</reference>
<keyword evidence="3" id="KW-1185">Reference proteome</keyword>
<dbReference type="InterPro" id="IPR036388">
    <property type="entry name" value="WH-like_DNA-bd_sf"/>
</dbReference>
<dbReference type="SMART" id="SM00347">
    <property type="entry name" value="HTH_MARR"/>
    <property type="match status" value="1"/>
</dbReference>
<dbReference type="PANTHER" id="PTHR33164:SF43">
    <property type="entry name" value="HTH-TYPE TRANSCRIPTIONAL REPRESSOR YETL"/>
    <property type="match status" value="1"/>
</dbReference>
<gene>
    <name evidence="2" type="ORF">K1X15_14070</name>
</gene>
<dbReference type="InterPro" id="IPR000835">
    <property type="entry name" value="HTH_MarR-typ"/>
</dbReference>
<dbReference type="Gene3D" id="1.10.10.10">
    <property type="entry name" value="Winged helix-like DNA-binding domain superfamily/Winged helix DNA-binding domain"/>
    <property type="match status" value="1"/>
</dbReference>
<dbReference type="CDD" id="cd00090">
    <property type="entry name" value="HTH_ARSR"/>
    <property type="match status" value="1"/>
</dbReference>
<dbReference type="InterPro" id="IPR011991">
    <property type="entry name" value="ArsR-like_HTH"/>
</dbReference>
<dbReference type="Pfam" id="PF12802">
    <property type="entry name" value="MarR_2"/>
    <property type="match status" value="1"/>
</dbReference>
<dbReference type="RefSeq" id="WP_220304246.1">
    <property type="nucleotide sequence ID" value="NZ_CP080590.1"/>
</dbReference>
<evidence type="ECO:0000313" key="3">
    <source>
        <dbReference type="Proteomes" id="UP000825799"/>
    </source>
</evidence>
<dbReference type="InterPro" id="IPR039422">
    <property type="entry name" value="MarR/SlyA-like"/>
</dbReference>
<dbReference type="PROSITE" id="PS50995">
    <property type="entry name" value="HTH_MARR_2"/>
    <property type="match status" value="1"/>
</dbReference>